<feature type="region of interest" description="Disordered" evidence="1">
    <location>
        <begin position="63"/>
        <end position="83"/>
    </location>
</feature>
<dbReference type="Proteomes" id="UP000824540">
    <property type="component" value="Unassembled WGS sequence"/>
</dbReference>
<organism evidence="2 3">
    <name type="scientific">Albula glossodonta</name>
    <name type="common">roundjaw bonefish</name>
    <dbReference type="NCBI Taxonomy" id="121402"/>
    <lineage>
        <taxon>Eukaryota</taxon>
        <taxon>Metazoa</taxon>
        <taxon>Chordata</taxon>
        <taxon>Craniata</taxon>
        <taxon>Vertebrata</taxon>
        <taxon>Euteleostomi</taxon>
        <taxon>Actinopterygii</taxon>
        <taxon>Neopterygii</taxon>
        <taxon>Teleostei</taxon>
        <taxon>Albuliformes</taxon>
        <taxon>Albulidae</taxon>
        <taxon>Albula</taxon>
    </lineage>
</organism>
<dbReference type="EMBL" id="JAFBMS010000003">
    <property type="protein sequence ID" value="KAG9353959.1"/>
    <property type="molecule type" value="Genomic_DNA"/>
</dbReference>
<comment type="caution">
    <text evidence="2">The sequence shown here is derived from an EMBL/GenBank/DDBJ whole genome shotgun (WGS) entry which is preliminary data.</text>
</comment>
<keyword evidence="3" id="KW-1185">Reference proteome</keyword>
<feature type="region of interest" description="Disordered" evidence="1">
    <location>
        <begin position="1"/>
        <end position="23"/>
    </location>
</feature>
<evidence type="ECO:0000256" key="1">
    <source>
        <dbReference type="SAM" id="MobiDB-lite"/>
    </source>
</evidence>
<accession>A0A8T2PRK5</accession>
<protein>
    <submittedName>
        <fullName evidence="2">Uncharacterized protein</fullName>
    </submittedName>
</protein>
<feature type="compositionally biased region" description="Basic and acidic residues" evidence="1">
    <location>
        <begin position="74"/>
        <end position="83"/>
    </location>
</feature>
<sequence length="136" mass="15127">MSTTEDVPAFFKNMGSGSSPKPRPKFCGMFCPVEGSTDNKTLDFDSLSTGRSSGRTETRVIDKQGDISSQSAKRKVEIRKSTGKEALQNLSDQTLRWDSKITLDRNGHFLETFSVVTPSPWASVEEETREQCGMHM</sequence>
<reference evidence="2" key="1">
    <citation type="thesis" date="2021" institute="BYU ScholarsArchive" country="Provo, UT, USA">
        <title>Applications of and Algorithms for Genome Assembly and Genomic Analyses with an Emphasis on Marine Teleosts.</title>
        <authorList>
            <person name="Pickett B.D."/>
        </authorList>
    </citation>
    <scope>NUCLEOTIDE SEQUENCE</scope>
    <source>
        <strain evidence="2">HI-2016</strain>
    </source>
</reference>
<gene>
    <name evidence="2" type="ORF">JZ751_012083</name>
</gene>
<proteinExistence type="predicted"/>
<dbReference type="AlphaFoldDB" id="A0A8T2PRK5"/>
<name>A0A8T2PRK5_9TELE</name>
<dbReference type="OrthoDB" id="8960311at2759"/>
<evidence type="ECO:0000313" key="3">
    <source>
        <dbReference type="Proteomes" id="UP000824540"/>
    </source>
</evidence>
<evidence type="ECO:0000313" key="2">
    <source>
        <dbReference type="EMBL" id="KAG9353959.1"/>
    </source>
</evidence>